<dbReference type="Proteomes" id="UP000282002">
    <property type="component" value="Chromosome"/>
</dbReference>
<feature type="transmembrane region" description="Helical" evidence="1">
    <location>
        <begin position="121"/>
        <end position="143"/>
    </location>
</feature>
<accession>A0A3S8U4U4</accession>
<gene>
    <name evidence="2" type="ORF">EI545_06840</name>
</gene>
<name>A0A3S8U4U4_9RHOB</name>
<keyword evidence="3" id="KW-1185">Reference proteome</keyword>
<dbReference type="InterPro" id="IPR009495">
    <property type="entry name" value="NrsF"/>
</dbReference>
<evidence type="ECO:0000313" key="3">
    <source>
        <dbReference type="Proteomes" id="UP000282002"/>
    </source>
</evidence>
<proteinExistence type="predicted"/>
<protein>
    <submittedName>
        <fullName evidence="2">DUF1109 domain-containing protein</fullName>
    </submittedName>
</protein>
<feature type="transmembrane region" description="Helical" evidence="1">
    <location>
        <begin position="26"/>
        <end position="50"/>
    </location>
</feature>
<evidence type="ECO:0000313" key="2">
    <source>
        <dbReference type="EMBL" id="AZL58575.1"/>
    </source>
</evidence>
<dbReference type="KEGG" id="taw:EI545_06840"/>
<keyword evidence="1" id="KW-0472">Membrane</keyword>
<feature type="transmembrane region" description="Helical" evidence="1">
    <location>
        <begin position="155"/>
        <end position="176"/>
    </location>
</feature>
<evidence type="ECO:0000256" key="1">
    <source>
        <dbReference type="SAM" id="Phobius"/>
    </source>
</evidence>
<feature type="transmembrane region" description="Helical" evidence="1">
    <location>
        <begin position="182"/>
        <end position="205"/>
    </location>
</feature>
<keyword evidence="1" id="KW-0812">Transmembrane</keyword>
<dbReference type="Pfam" id="PF06532">
    <property type="entry name" value="NrsF"/>
    <property type="match status" value="1"/>
</dbReference>
<dbReference type="RefSeq" id="WP_125324776.1">
    <property type="nucleotide sequence ID" value="NZ_CP034328.1"/>
</dbReference>
<dbReference type="OrthoDB" id="7764375at2"/>
<dbReference type="AlphaFoldDB" id="A0A3S8U4U4"/>
<keyword evidence="1" id="KW-1133">Transmembrane helix</keyword>
<feature type="transmembrane region" description="Helical" evidence="1">
    <location>
        <begin position="86"/>
        <end position="109"/>
    </location>
</feature>
<feature type="transmembrane region" description="Helical" evidence="1">
    <location>
        <begin position="62"/>
        <end position="79"/>
    </location>
</feature>
<organism evidence="2 3">
    <name type="scientific">Tabrizicola piscis</name>
    <dbReference type="NCBI Taxonomy" id="2494374"/>
    <lineage>
        <taxon>Bacteria</taxon>
        <taxon>Pseudomonadati</taxon>
        <taxon>Pseudomonadota</taxon>
        <taxon>Alphaproteobacteria</taxon>
        <taxon>Rhodobacterales</taxon>
        <taxon>Paracoccaceae</taxon>
        <taxon>Tabrizicola</taxon>
    </lineage>
</organism>
<sequence length="211" mass="21294">MKTDELIELLAKGAGSAEAAGDGRQLMLGVAMALPVMAAAVWATLGFVPLQGWVISSTVQKLIYGGVLTIAGILLLRRLGRPGSGVALPFGILLTALAAAMGVGLWGVLRLPAEDWPAQVFGSSSPTCPVAILALSVPALVAMLRGARLLAPTRLRLTGAAAGLAAGALAAVAYSLGCTEGALTFVAVWYTLGVVLATALGAAVGPRALRW</sequence>
<reference evidence="2 3" key="1">
    <citation type="submission" date="2018-12" db="EMBL/GenBank/DDBJ databases">
        <title>Complete genome sequencing of Tabrizicola sp. K13M18.</title>
        <authorList>
            <person name="Bae J.-W."/>
        </authorList>
    </citation>
    <scope>NUCLEOTIDE SEQUENCE [LARGE SCALE GENOMIC DNA]</scope>
    <source>
        <strain evidence="2 3">K13M18</strain>
    </source>
</reference>
<dbReference type="EMBL" id="CP034328">
    <property type="protein sequence ID" value="AZL58575.1"/>
    <property type="molecule type" value="Genomic_DNA"/>
</dbReference>